<comment type="caution">
    <text evidence="1">The sequence shown here is derived from an EMBL/GenBank/DDBJ whole genome shotgun (WGS) entry which is preliminary data.</text>
</comment>
<gene>
    <name evidence="1" type="ORF">S03H2_20833</name>
</gene>
<reference evidence="1" key="1">
    <citation type="journal article" date="2014" name="Front. Microbiol.">
        <title>High frequency of phylogenetically diverse reductive dehalogenase-homologous genes in deep subseafloor sedimentary metagenomes.</title>
        <authorList>
            <person name="Kawai M."/>
            <person name="Futagami T."/>
            <person name="Toyoda A."/>
            <person name="Takaki Y."/>
            <person name="Nishi S."/>
            <person name="Hori S."/>
            <person name="Arai W."/>
            <person name="Tsubouchi T."/>
            <person name="Morono Y."/>
            <person name="Uchiyama I."/>
            <person name="Ito T."/>
            <person name="Fujiyama A."/>
            <person name="Inagaki F."/>
            <person name="Takami H."/>
        </authorList>
    </citation>
    <scope>NUCLEOTIDE SEQUENCE</scope>
    <source>
        <strain evidence="1">Expedition CK06-06</strain>
    </source>
</reference>
<protein>
    <recommendedName>
        <fullName evidence="2">B12-binding domain-containing protein</fullName>
    </recommendedName>
</protein>
<name>X1H4U2_9ZZZZ</name>
<dbReference type="EMBL" id="BARU01011030">
    <property type="protein sequence ID" value="GAH40313.1"/>
    <property type="molecule type" value="Genomic_DNA"/>
</dbReference>
<feature type="non-terminal residue" evidence="1">
    <location>
        <position position="1"/>
    </location>
</feature>
<proteinExistence type="predicted"/>
<organism evidence="1">
    <name type="scientific">marine sediment metagenome</name>
    <dbReference type="NCBI Taxonomy" id="412755"/>
    <lineage>
        <taxon>unclassified sequences</taxon>
        <taxon>metagenomes</taxon>
        <taxon>ecological metagenomes</taxon>
    </lineage>
</organism>
<evidence type="ECO:0000313" key="1">
    <source>
        <dbReference type="EMBL" id="GAH40313.1"/>
    </source>
</evidence>
<accession>X1H4U2</accession>
<sequence length="83" mass="9409">IISMILLINPKTTKPTEFQTDFFREPNLGILYLAAILDQNNIPVEILDLEQYYGLEPEELNKIINKSFPGTGGILVVSELFLK</sequence>
<evidence type="ECO:0008006" key="2">
    <source>
        <dbReference type="Google" id="ProtNLM"/>
    </source>
</evidence>
<dbReference type="AlphaFoldDB" id="X1H4U2"/>